<dbReference type="SUPFAM" id="SSF81321">
    <property type="entry name" value="Family A G protein-coupled receptor-like"/>
    <property type="match status" value="1"/>
</dbReference>
<dbReference type="InterPro" id="IPR007109">
    <property type="entry name" value="Brix"/>
</dbReference>
<dbReference type="GO" id="GO:0019843">
    <property type="term" value="F:rRNA binding"/>
    <property type="evidence" value="ECO:0007669"/>
    <property type="project" value="InterPro"/>
</dbReference>
<proteinExistence type="inferred from homology"/>
<comment type="similarity">
    <text evidence="2">Belongs to the major facilitator superfamily. Sugar transporter (TC 2.A.1.1) family.</text>
</comment>
<dbReference type="InterPro" id="IPR005828">
    <property type="entry name" value="MFS_sugar_transport-like"/>
</dbReference>
<protein>
    <recommendedName>
        <fullName evidence="14">Brix domain-containing protein</fullName>
    </recommendedName>
</protein>
<feature type="transmembrane region" description="Helical" evidence="9">
    <location>
        <begin position="817"/>
        <end position="835"/>
    </location>
</feature>
<feature type="transmembrane region" description="Helical" evidence="9">
    <location>
        <begin position="73"/>
        <end position="94"/>
    </location>
</feature>
<feature type="transmembrane region" description="Helical" evidence="9">
    <location>
        <begin position="532"/>
        <end position="557"/>
    </location>
</feature>
<accession>A0A8H2XNY8</accession>
<keyword evidence="6 9" id="KW-0472">Membrane</keyword>
<feature type="compositionally biased region" description="Acidic residues" evidence="8">
    <location>
        <begin position="380"/>
        <end position="441"/>
    </location>
</feature>
<evidence type="ECO:0000256" key="7">
    <source>
        <dbReference type="ARBA" id="ARBA00049119"/>
    </source>
</evidence>
<evidence type="ECO:0000259" key="10">
    <source>
        <dbReference type="PROSITE" id="PS50833"/>
    </source>
</evidence>
<evidence type="ECO:0000313" key="12">
    <source>
        <dbReference type="EMBL" id="CAE6427755.1"/>
    </source>
</evidence>
<evidence type="ECO:0000256" key="3">
    <source>
        <dbReference type="ARBA" id="ARBA00022448"/>
    </source>
</evidence>
<feature type="region of interest" description="Disordered" evidence="8">
    <location>
        <begin position="246"/>
        <end position="267"/>
    </location>
</feature>
<keyword evidence="4 9" id="KW-0812">Transmembrane</keyword>
<feature type="region of interest" description="Disordered" evidence="8">
    <location>
        <begin position="344"/>
        <end position="456"/>
    </location>
</feature>
<dbReference type="GO" id="GO:0015149">
    <property type="term" value="F:hexose transmembrane transporter activity"/>
    <property type="evidence" value="ECO:0007669"/>
    <property type="project" value="TreeGrafter"/>
</dbReference>
<dbReference type="GO" id="GO:0016020">
    <property type="term" value="C:membrane"/>
    <property type="evidence" value="ECO:0007669"/>
    <property type="project" value="UniProtKB-SubCell"/>
</dbReference>
<feature type="transmembrane region" description="Helical" evidence="9">
    <location>
        <begin position="1004"/>
        <end position="1027"/>
    </location>
</feature>
<feature type="transmembrane region" description="Helical" evidence="9">
    <location>
        <begin position="789"/>
        <end position="811"/>
    </location>
</feature>
<dbReference type="EMBL" id="CAJMWS010000325">
    <property type="protein sequence ID" value="CAE6427755.1"/>
    <property type="molecule type" value="Genomic_DNA"/>
</dbReference>
<evidence type="ECO:0000256" key="2">
    <source>
        <dbReference type="ARBA" id="ARBA00010992"/>
    </source>
</evidence>
<feature type="transmembrane region" description="Helical" evidence="9">
    <location>
        <begin position="617"/>
        <end position="638"/>
    </location>
</feature>
<dbReference type="Proteomes" id="UP000663846">
    <property type="component" value="Unassembled WGS sequence"/>
</dbReference>
<feature type="compositionally biased region" description="Basic and acidic residues" evidence="8">
    <location>
        <begin position="347"/>
        <end position="372"/>
    </location>
</feature>
<feature type="transmembrane region" description="Helical" evidence="9">
    <location>
        <begin position="874"/>
        <end position="896"/>
    </location>
</feature>
<dbReference type="PROSITE" id="PS00216">
    <property type="entry name" value="SUGAR_TRANSPORT_1"/>
    <property type="match status" value="1"/>
</dbReference>
<dbReference type="SUPFAM" id="SSF103473">
    <property type="entry name" value="MFS general substrate transporter"/>
    <property type="match status" value="1"/>
</dbReference>
<dbReference type="Gene3D" id="1.20.1250.20">
    <property type="entry name" value="MFS general substrate transporter like domains"/>
    <property type="match status" value="1"/>
</dbReference>
<evidence type="ECO:0008006" key="14">
    <source>
        <dbReference type="Google" id="ProtNLM"/>
    </source>
</evidence>
<comment type="catalytic activity">
    <reaction evidence="7">
        <text>myo-inositol(out) + H(+)(out) = myo-inositol(in) + H(+)(in)</text>
        <dbReference type="Rhea" id="RHEA:60364"/>
        <dbReference type="ChEBI" id="CHEBI:15378"/>
        <dbReference type="ChEBI" id="CHEBI:17268"/>
    </reaction>
</comment>
<feature type="transmembrane region" description="Helical" evidence="9">
    <location>
        <begin position="569"/>
        <end position="590"/>
    </location>
</feature>
<dbReference type="PROSITE" id="PS50833">
    <property type="entry name" value="BRIX"/>
    <property type="match status" value="1"/>
</dbReference>
<comment type="subcellular location">
    <subcellularLocation>
        <location evidence="1">Membrane</location>
        <topology evidence="1">Multi-pass membrane protein</topology>
    </subcellularLocation>
</comment>
<gene>
    <name evidence="12" type="ORF">RDB_LOCUS99894</name>
</gene>
<reference evidence="12" key="1">
    <citation type="submission" date="2021-01" db="EMBL/GenBank/DDBJ databases">
        <authorList>
            <person name="Kaushik A."/>
        </authorList>
    </citation>
    <scope>NUCLEOTIDE SEQUENCE</scope>
    <source>
        <strain evidence="12">AG1-1C</strain>
    </source>
</reference>
<organism evidence="12 13">
    <name type="scientific">Rhizoctonia solani</name>
    <dbReference type="NCBI Taxonomy" id="456999"/>
    <lineage>
        <taxon>Eukaryota</taxon>
        <taxon>Fungi</taxon>
        <taxon>Dikarya</taxon>
        <taxon>Basidiomycota</taxon>
        <taxon>Agaricomycotina</taxon>
        <taxon>Agaricomycetes</taxon>
        <taxon>Cantharellales</taxon>
        <taxon>Ceratobasidiaceae</taxon>
        <taxon>Rhizoctonia</taxon>
    </lineage>
</organism>
<feature type="domain" description="Brix" evidence="10">
    <location>
        <begin position="29"/>
        <end position="313"/>
    </location>
</feature>
<keyword evidence="5 9" id="KW-1133">Transmembrane helix</keyword>
<dbReference type="InterPro" id="IPR036259">
    <property type="entry name" value="MFS_trans_sf"/>
</dbReference>
<dbReference type="InterPro" id="IPR045263">
    <property type="entry name" value="GLUT"/>
</dbReference>
<dbReference type="Pfam" id="PF00083">
    <property type="entry name" value="Sugar_tr"/>
    <property type="match status" value="1"/>
</dbReference>
<evidence type="ECO:0000256" key="6">
    <source>
        <dbReference type="ARBA" id="ARBA00023136"/>
    </source>
</evidence>
<evidence type="ECO:0000259" key="11">
    <source>
        <dbReference type="PROSITE" id="PS50850"/>
    </source>
</evidence>
<feature type="transmembrane region" description="Helical" evidence="9">
    <location>
        <begin position="847"/>
        <end position="868"/>
    </location>
</feature>
<feature type="region of interest" description="Disordered" evidence="8">
    <location>
        <begin position="1"/>
        <end position="25"/>
    </location>
</feature>
<dbReference type="PROSITE" id="PS50850">
    <property type="entry name" value="MFS"/>
    <property type="match status" value="1"/>
</dbReference>
<dbReference type="PANTHER" id="PTHR23503:SF8">
    <property type="entry name" value="FACILITATED GLUCOSE TRANSPORTER PROTEIN 1"/>
    <property type="match status" value="1"/>
</dbReference>
<feature type="transmembrane region" description="Helical" evidence="9">
    <location>
        <begin position="1091"/>
        <end position="1117"/>
    </location>
</feature>
<evidence type="ECO:0000256" key="5">
    <source>
        <dbReference type="ARBA" id="ARBA00022989"/>
    </source>
</evidence>
<dbReference type="AlphaFoldDB" id="A0A8H2XNY8"/>
<evidence type="ECO:0000256" key="4">
    <source>
        <dbReference type="ARBA" id="ARBA00022692"/>
    </source>
</evidence>
<evidence type="ECO:0000256" key="9">
    <source>
        <dbReference type="SAM" id="Phobius"/>
    </source>
</evidence>
<dbReference type="SMART" id="SM00879">
    <property type="entry name" value="Brix"/>
    <property type="match status" value="1"/>
</dbReference>
<feature type="transmembrane region" description="Helical" evidence="9">
    <location>
        <begin position="1141"/>
        <end position="1160"/>
    </location>
</feature>
<dbReference type="Gene3D" id="1.20.1070.10">
    <property type="entry name" value="Rhodopsin 7-helix transmembrane proteins"/>
    <property type="match status" value="1"/>
</dbReference>
<name>A0A8H2XNY8_9AGAM</name>
<feature type="domain" description="Major facilitator superfamily (MFS) profile" evidence="11">
    <location>
        <begin position="707"/>
        <end position="1164"/>
    </location>
</feature>
<dbReference type="GO" id="GO:0006364">
    <property type="term" value="P:rRNA processing"/>
    <property type="evidence" value="ECO:0007669"/>
    <property type="project" value="InterPro"/>
</dbReference>
<feature type="transmembrane region" description="Helical" evidence="9">
    <location>
        <begin position="1034"/>
        <end position="1054"/>
    </location>
</feature>
<dbReference type="PRINTS" id="PR00171">
    <property type="entry name" value="SUGRTRNSPORT"/>
</dbReference>
<keyword evidence="3" id="KW-0813">Transport</keyword>
<feature type="transmembrane region" description="Helical" evidence="9">
    <location>
        <begin position="1060"/>
        <end position="1084"/>
    </location>
</feature>
<dbReference type="NCBIfam" id="TIGR00879">
    <property type="entry name" value="SP"/>
    <property type="match status" value="1"/>
</dbReference>
<dbReference type="PANTHER" id="PTHR23503">
    <property type="entry name" value="SOLUTE CARRIER FAMILY 2"/>
    <property type="match status" value="1"/>
</dbReference>
<sequence>MARRKKNRTHLKGGIVADGSTSVEKSGAPKSFVVKHGQVGPALSQLVRDLRKVMEPNTASRLRERKRNKLKDYLVIAPTLGVTHIIALTLTPIAPSLRIVKLSAGPTLSFRIERYSLAKDLLGASRHARSIGMEYLSPPLLVLASFPTPGPGTPPHLSLVQKFFQALFPPLSPHTISLSSARRVILVSYNSESGTISIRHYLIGVRALGVTRHIRKLVDGKAAASHRVLDLGREKDLADYVLREPGEAGPDGYESASSAASDVDGEGGAAEVHLPGNYVGRNNRAGSKRAVKLTEIGPRLELRLVKITEGVPGKQGAVLYHEFVKKTAAETSELKKAAAARAKLKKERREEQARNVERKKVEKERKGVKDKGNQGSDQGSGDDEVMDEDVDEGEAIDEEELGMEDADEVPSEDPDEWDEDEDVSEGSDEDEGAESSEEETAPEPPRPTKKLRGKAAAPKVMVTRAIFVILRNSTSPKSQAISSNHSPIRERMLLGLFISRLWTSTTLLVSHLVSFAHPSQAPLDSLCDIQAIAISTGVLTTHLWTIALAAVTYLSLAHPLGSIIPRIEGAWFGIGLWIYALAIGLSTGLWKLNGAVYIGGYCDFEGEVWKYNELVNLIPRLCVLLTIVSVYAQLHALLRCRRIKVKDALRNKAEEDYQVLDRALGHEGSTIQSVEHNYQDLVMTQNPLELWDSRRTVCKSQYTDGSPNLIIESMADFHGYHIAALNQISDVLTCKVSNDPKITSEGWLSLCVPMTDAQFGVVTAAFTIGGFAGSLCADRFLNKGRKHAVSWHASLLILGTLLMSLANSIAVLVLGRLVIGFACGIGICTVPIYLAEVSPPAIQGRIGVLNQLGIVFGIFGTSVLGLYLATPSTWRWVIFVSAIISAAQLVWSLFVVESPSWLRAQGRTEEATHVAGRLWDVTKALDQDESEALLRSEVEAHVPDQAAQDSDRPAINVPTLLASSDLHGPVTIVLVAMLVQQASGINAVMYYSNNILSRVVPREAAAYTSLGITVINAIMTFPAIFLVDRLGRKRLFMASMIGAIVSSIALGIALDSGITALSSVAVLGFIASFAVGLGPVPYLMISELTPYYAVSAMSSLAMAVNWSTNFLIGVAFLPLRNFLAKLSFGDAVPEGSGEGRIFYVFVIAMIICASYLSVAWKPNALR</sequence>
<comment type="caution">
    <text evidence="12">The sequence shown here is derived from an EMBL/GenBank/DDBJ whole genome shotgun (WGS) entry which is preliminary data.</text>
</comment>
<evidence type="ECO:0000256" key="8">
    <source>
        <dbReference type="SAM" id="MobiDB-lite"/>
    </source>
</evidence>
<feature type="transmembrane region" description="Helical" evidence="9">
    <location>
        <begin position="970"/>
        <end position="992"/>
    </location>
</feature>
<dbReference type="InterPro" id="IPR005829">
    <property type="entry name" value="Sugar_transporter_CS"/>
</dbReference>
<dbReference type="InterPro" id="IPR020846">
    <property type="entry name" value="MFS_dom"/>
</dbReference>
<dbReference type="Pfam" id="PF04427">
    <property type="entry name" value="Brix"/>
    <property type="match status" value="1"/>
</dbReference>
<feature type="compositionally biased region" description="Basic residues" evidence="8">
    <location>
        <begin position="1"/>
        <end position="11"/>
    </location>
</feature>
<evidence type="ECO:0000256" key="1">
    <source>
        <dbReference type="ARBA" id="ARBA00004141"/>
    </source>
</evidence>
<evidence type="ECO:0000313" key="13">
    <source>
        <dbReference type="Proteomes" id="UP000663846"/>
    </source>
</evidence>
<dbReference type="InterPro" id="IPR003663">
    <property type="entry name" value="Sugar/inositol_transpt"/>
</dbReference>